<dbReference type="InterPro" id="IPR016032">
    <property type="entry name" value="Sig_transdc_resp-reg_C-effctor"/>
</dbReference>
<dbReference type="InterPro" id="IPR036388">
    <property type="entry name" value="WH-like_DNA-bd_sf"/>
</dbReference>
<gene>
    <name evidence="10" type="ORF">CWS72_14330</name>
</gene>
<proteinExistence type="predicted"/>
<dbReference type="Gene3D" id="1.10.10.10">
    <property type="entry name" value="Winged helix-like DNA-binding domain superfamily/Winged helix DNA-binding domain"/>
    <property type="match status" value="1"/>
</dbReference>
<dbReference type="Gene3D" id="6.10.250.690">
    <property type="match status" value="1"/>
</dbReference>
<dbReference type="PROSITE" id="PS50110">
    <property type="entry name" value="RESPONSE_REGULATORY"/>
    <property type="match status" value="1"/>
</dbReference>
<evidence type="ECO:0000259" key="8">
    <source>
        <dbReference type="PROSITE" id="PS50110"/>
    </source>
</evidence>
<evidence type="ECO:0000256" key="6">
    <source>
        <dbReference type="PROSITE-ProRule" id="PRU00169"/>
    </source>
</evidence>
<dbReference type="PANTHER" id="PTHR48111">
    <property type="entry name" value="REGULATOR OF RPOS"/>
    <property type="match status" value="1"/>
</dbReference>
<accession>A0A2N3PTX0</accession>
<name>A0A2N3PTX0_9PROT</name>
<keyword evidence="3" id="KW-0805">Transcription regulation</keyword>
<evidence type="ECO:0000256" key="1">
    <source>
        <dbReference type="ARBA" id="ARBA00022553"/>
    </source>
</evidence>
<dbReference type="InterPro" id="IPR039420">
    <property type="entry name" value="WalR-like"/>
</dbReference>
<feature type="modified residue" description="4-aspartylphosphate" evidence="6">
    <location>
        <position position="52"/>
    </location>
</feature>
<evidence type="ECO:0000313" key="11">
    <source>
        <dbReference type="Proteomes" id="UP000233293"/>
    </source>
</evidence>
<dbReference type="Pfam" id="PF00486">
    <property type="entry name" value="Trans_reg_C"/>
    <property type="match status" value="1"/>
</dbReference>
<evidence type="ECO:0000256" key="7">
    <source>
        <dbReference type="PROSITE-ProRule" id="PRU01091"/>
    </source>
</evidence>
<comment type="caution">
    <text evidence="10">The sequence shown here is derived from an EMBL/GenBank/DDBJ whole genome shotgun (WGS) entry which is preliminary data.</text>
</comment>
<dbReference type="GO" id="GO:0000976">
    <property type="term" value="F:transcription cis-regulatory region binding"/>
    <property type="evidence" value="ECO:0007669"/>
    <property type="project" value="TreeGrafter"/>
</dbReference>
<dbReference type="SMART" id="SM00448">
    <property type="entry name" value="REC"/>
    <property type="match status" value="1"/>
</dbReference>
<dbReference type="InterPro" id="IPR001789">
    <property type="entry name" value="Sig_transdc_resp-reg_receiver"/>
</dbReference>
<dbReference type="PANTHER" id="PTHR48111:SF4">
    <property type="entry name" value="DNA-BINDING DUAL TRANSCRIPTIONAL REGULATOR OMPR"/>
    <property type="match status" value="1"/>
</dbReference>
<evidence type="ECO:0000256" key="3">
    <source>
        <dbReference type="ARBA" id="ARBA00023015"/>
    </source>
</evidence>
<dbReference type="InterPro" id="IPR001867">
    <property type="entry name" value="OmpR/PhoB-type_DNA-bd"/>
</dbReference>
<feature type="domain" description="Response regulatory" evidence="8">
    <location>
        <begin position="3"/>
        <end position="116"/>
    </location>
</feature>
<dbReference type="GO" id="GO:0000156">
    <property type="term" value="F:phosphorelay response regulator activity"/>
    <property type="evidence" value="ECO:0007669"/>
    <property type="project" value="TreeGrafter"/>
</dbReference>
<feature type="DNA-binding region" description="OmpR/PhoB-type" evidence="7">
    <location>
        <begin position="121"/>
        <end position="222"/>
    </location>
</feature>
<dbReference type="SMART" id="SM00862">
    <property type="entry name" value="Trans_reg_C"/>
    <property type="match status" value="1"/>
</dbReference>
<evidence type="ECO:0000259" key="9">
    <source>
        <dbReference type="PROSITE" id="PS51755"/>
    </source>
</evidence>
<dbReference type="GO" id="GO:0006355">
    <property type="term" value="P:regulation of DNA-templated transcription"/>
    <property type="evidence" value="ECO:0007669"/>
    <property type="project" value="InterPro"/>
</dbReference>
<protein>
    <submittedName>
        <fullName evidence="10">DNA-binding response regulator</fullName>
    </submittedName>
</protein>
<dbReference type="OrthoDB" id="9802426at2"/>
<dbReference type="SUPFAM" id="SSF52172">
    <property type="entry name" value="CheY-like"/>
    <property type="match status" value="1"/>
</dbReference>
<evidence type="ECO:0000256" key="2">
    <source>
        <dbReference type="ARBA" id="ARBA00023012"/>
    </source>
</evidence>
<keyword evidence="5" id="KW-0804">Transcription</keyword>
<evidence type="ECO:0000256" key="5">
    <source>
        <dbReference type="ARBA" id="ARBA00023163"/>
    </source>
</evidence>
<dbReference type="GO" id="GO:0032993">
    <property type="term" value="C:protein-DNA complex"/>
    <property type="evidence" value="ECO:0007669"/>
    <property type="project" value="TreeGrafter"/>
</dbReference>
<dbReference type="InterPro" id="IPR011006">
    <property type="entry name" value="CheY-like_superfamily"/>
</dbReference>
<reference evidence="11" key="1">
    <citation type="submission" date="2017-12" db="EMBL/GenBank/DDBJ databases">
        <title>Draft genome sequence of Telmatospirillum siberiense 26-4b1T, an acidotolerant peatland alphaproteobacterium potentially involved in sulfur cycling.</title>
        <authorList>
            <person name="Hausmann B."/>
            <person name="Pjevac P."/>
            <person name="Schreck K."/>
            <person name="Herbold C.W."/>
            <person name="Daims H."/>
            <person name="Wagner M."/>
            <person name="Pester M."/>
            <person name="Loy A."/>
        </authorList>
    </citation>
    <scope>NUCLEOTIDE SEQUENCE [LARGE SCALE GENOMIC DNA]</scope>
    <source>
        <strain evidence="11">26-4b1</strain>
    </source>
</reference>
<evidence type="ECO:0000256" key="4">
    <source>
        <dbReference type="ARBA" id="ARBA00023125"/>
    </source>
</evidence>
<dbReference type="RefSeq" id="WP_101251308.1">
    <property type="nucleotide sequence ID" value="NZ_PIUM01000016.1"/>
</dbReference>
<keyword evidence="4 7" id="KW-0238">DNA-binding</keyword>
<dbReference type="EMBL" id="PIUM01000016">
    <property type="protein sequence ID" value="PKU23852.1"/>
    <property type="molecule type" value="Genomic_DNA"/>
</dbReference>
<dbReference type="Proteomes" id="UP000233293">
    <property type="component" value="Unassembled WGS sequence"/>
</dbReference>
<organism evidence="10 11">
    <name type="scientific">Telmatospirillum siberiense</name>
    <dbReference type="NCBI Taxonomy" id="382514"/>
    <lineage>
        <taxon>Bacteria</taxon>
        <taxon>Pseudomonadati</taxon>
        <taxon>Pseudomonadota</taxon>
        <taxon>Alphaproteobacteria</taxon>
        <taxon>Rhodospirillales</taxon>
        <taxon>Rhodospirillaceae</taxon>
        <taxon>Telmatospirillum</taxon>
    </lineage>
</organism>
<dbReference type="Pfam" id="PF00072">
    <property type="entry name" value="Response_reg"/>
    <property type="match status" value="1"/>
</dbReference>
<dbReference type="CDD" id="cd00383">
    <property type="entry name" value="trans_reg_C"/>
    <property type="match status" value="1"/>
</dbReference>
<dbReference type="PROSITE" id="PS51755">
    <property type="entry name" value="OMPR_PHOB"/>
    <property type="match status" value="1"/>
</dbReference>
<keyword evidence="2" id="KW-0902">Two-component regulatory system</keyword>
<dbReference type="AlphaFoldDB" id="A0A2N3PTX0"/>
<sequence length="226" mass="24985">MPSVLVVEDSPELLCMITDYLQGEGLQVWPAASIAEMERRLSSVTPGVILLDVNLPDGDGILQAKRLSLGERCGLIFITSRDTSEDIIAGLDAGGDDYVTKPLSLPALHARIRSVLRRTRETVLTFDGWILDLIRREFFTPDGNLMPLTSGEFNILAALAASRPQPVDRDYLLDVISNRDPRDVSDHTVDTLIARLRRKMRGVTSAELPIVTVRGMGYALISRESR</sequence>
<dbReference type="Gene3D" id="3.40.50.2300">
    <property type="match status" value="1"/>
</dbReference>
<dbReference type="GO" id="GO:0005829">
    <property type="term" value="C:cytosol"/>
    <property type="evidence" value="ECO:0007669"/>
    <property type="project" value="TreeGrafter"/>
</dbReference>
<feature type="domain" description="OmpR/PhoB-type" evidence="9">
    <location>
        <begin position="121"/>
        <end position="222"/>
    </location>
</feature>
<keyword evidence="11" id="KW-1185">Reference proteome</keyword>
<dbReference type="SUPFAM" id="SSF46894">
    <property type="entry name" value="C-terminal effector domain of the bipartite response regulators"/>
    <property type="match status" value="1"/>
</dbReference>
<keyword evidence="1 6" id="KW-0597">Phosphoprotein</keyword>
<evidence type="ECO:0000313" key="10">
    <source>
        <dbReference type="EMBL" id="PKU23852.1"/>
    </source>
</evidence>